<proteinExistence type="predicted"/>
<gene>
    <name evidence="1" type="ORF">V1525DRAFT_405612</name>
</gene>
<protein>
    <submittedName>
        <fullName evidence="1">Uncharacterized protein</fullName>
    </submittedName>
</protein>
<keyword evidence="2" id="KW-1185">Reference proteome</keyword>
<dbReference type="Proteomes" id="UP001433508">
    <property type="component" value="Unassembled WGS sequence"/>
</dbReference>
<organism evidence="1 2">
    <name type="scientific">Lipomyces kononenkoae</name>
    <name type="common">Yeast</name>
    <dbReference type="NCBI Taxonomy" id="34357"/>
    <lineage>
        <taxon>Eukaryota</taxon>
        <taxon>Fungi</taxon>
        <taxon>Dikarya</taxon>
        <taxon>Ascomycota</taxon>
        <taxon>Saccharomycotina</taxon>
        <taxon>Lipomycetes</taxon>
        <taxon>Lipomycetales</taxon>
        <taxon>Lipomycetaceae</taxon>
        <taxon>Lipomyces</taxon>
    </lineage>
</organism>
<sequence>MTPSGQVVADTAPVIDLTDSPDVSPRSSHIAGVVPRYEGQTGNVSRTPTTTSTATPHQSDIQLSSIRTPTESTTQRNQALVPSATPQREVIDVDELSDVGSEAAEPVFRFDGDLRTLQQVNREAASNNADNEDDITITFTRRRLPRRRRFEQTPIPQPGDRQFLRSAANHHSMRNGQSARSPSAIGVLDLETITSGPDFAQHDGRPVTTAVSVGGGFGDHMTRRAAVVTARRSPRGRTARMLLPIYPTRSTDVASDGRNIYGYFPYGRPRSRADVEQLGRLQRGFLNGPPRTFVRPHLDYGTFEDAHERLFENFDDEFLAEAAEMAAEMAAAEAMAFRRRSEEARINVTKPAVPPPRKGYTRMISSGTKLVCPDCGHVLGAPSRPAEEALEPEAKVDGHISKPRDVQGTIWAGRCGHVYCGMCAAKYRKTRRGRKDSVGLCLAPGCKQNLTGARGMFEIFA</sequence>
<name>A0ACC3SZT0_LIPKO</name>
<accession>A0ACC3SZT0</accession>
<comment type="caution">
    <text evidence="1">The sequence shown here is derived from an EMBL/GenBank/DDBJ whole genome shotgun (WGS) entry which is preliminary data.</text>
</comment>
<reference evidence="2" key="1">
    <citation type="journal article" date="2024" name="Front. Bioeng. Biotechnol.">
        <title>Genome-scale model development and genomic sequencing of the oleaginous clade Lipomyces.</title>
        <authorList>
            <person name="Czajka J.J."/>
            <person name="Han Y."/>
            <person name="Kim J."/>
            <person name="Mondo S.J."/>
            <person name="Hofstad B.A."/>
            <person name="Robles A."/>
            <person name="Haridas S."/>
            <person name="Riley R."/>
            <person name="LaButti K."/>
            <person name="Pangilinan J."/>
            <person name="Andreopoulos W."/>
            <person name="Lipzen A."/>
            <person name="Yan J."/>
            <person name="Wang M."/>
            <person name="Ng V."/>
            <person name="Grigoriev I.V."/>
            <person name="Spatafora J.W."/>
            <person name="Magnuson J.K."/>
            <person name="Baker S.E."/>
            <person name="Pomraning K.R."/>
        </authorList>
    </citation>
    <scope>NUCLEOTIDE SEQUENCE [LARGE SCALE GENOMIC DNA]</scope>
    <source>
        <strain evidence="2">CBS 7786</strain>
    </source>
</reference>
<evidence type="ECO:0000313" key="2">
    <source>
        <dbReference type="Proteomes" id="UP001433508"/>
    </source>
</evidence>
<dbReference type="EMBL" id="MU971378">
    <property type="protein sequence ID" value="KAK9236871.1"/>
    <property type="molecule type" value="Genomic_DNA"/>
</dbReference>
<evidence type="ECO:0000313" key="1">
    <source>
        <dbReference type="EMBL" id="KAK9236871.1"/>
    </source>
</evidence>